<keyword evidence="2" id="KW-0813">Transport</keyword>
<feature type="transmembrane region" description="Helical" evidence="6">
    <location>
        <begin position="313"/>
        <end position="330"/>
    </location>
</feature>
<dbReference type="SUPFAM" id="SSF103473">
    <property type="entry name" value="MFS general substrate transporter"/>
    <property type="match status" value="1"/>
</dbReference>
<evidence type="ECO:0000259" key="7">
    <source>
        <dbReference type="PROSITE" id="PS50850"/>
    </source>
</evidence>
<feature type="transmembrane region" description="Helical" evidence="6">
    <location>
        <begin position="402"/>
        <end position="420"/>
    </location>
</feature>
<feature type="domain" description="Major facilitator superfamily (MFS) profile" evidence="7">
    <location>
        <begin position="19"/>
        <end position="426"/>
    </location>
</feature>
<dbReference type="PROSITE" id="PS50850">
    <property type="entry name" value="MFS"/>
    <property type="match status" value="1"/>
</dbReference>
<feature type="transmembrane region" description="Helical" evidence="6">
    <location>
        <begin position="53"/>
        <end position="73"/>
    </location>
</feature>
<keyword evidence="9" id="KW-1185">Reference proteome</keyword>
<sequence length="443" mass="47074">MVPSTGLADLAVRRVTRRLVPFLLLMYVLSFLDRVNIGFAKEAFQADTGLSDAAYAFGAGVFFIGYALVEVPSNLALHRFGARRWLARIMITWGLISAAMAFAHTETVFYLLRFLLGVAEAGFFPGVILYLTYWVPERHRARVNGLFYFGAPLAFIFGGPVSGALLELDGLAGIIGWQWMFLVEGLAASIVGVWALRYLDDRPRDARWLSAEQRDALETELAAEERGSRAHGPSGVLATLRSPRVLYLALIYLLIQMSVYGVSFYLPTQVAELLGTEVGVTVGVVTAIPWLCAIAASFGIGRLSDRTGDRRRIAAVTLAVAGLGIAGSVVAGTPALAMVGLCFAAAGFIAVQPVFWTLPAGILVGTAAATGIGLVNALGSLGGFLAPNIKQAADTGFDSAHAGLYVLAATTLVGAVLIWTTKWLRPVTPAAGAPVARTNRENA</sequence>
<feature type="transmembrane region" description="Helical" evidence="6">
    <location>
        <begin position="85"/>
        <end position="104"/>
    </location>
</feature>
<protein>
    <submittedName>
        <fullName evidence="8">MFS transporter</fullName>
    </submittedName>
</protein>
<evidence type="ECO:0000313" key="9">
    <source>
        <dbReference type="Proteomes" id="UP000247892"/>
    </source>
</evidence>
<dbReference type="CDD" id="cd17319">
    <property type="entry name" value="MFS_ExuT_GudP_like"/>
    <property type="match status" value="1"/>
</dbReference>
<dbReference type="PANTHER" id="PTHR43791">
    <property type="entry name" value="PERMEASE-RELATED"/>
    <property type="match status" value="1"/>
</dbReference>
<dbReference type="AlphaFoldDB" id="A0A318LDE1"/>
<dbReference type="Pfam" id="PF07690">
    <property type="entry name" value="MFS_1"/>
    <property type="match status" value="1"/>
</dbReference>
<proteinExistence type="predicted"/>
<feature type="transmembrane region" description="Helical" evidence="6">
    <location>
        <begin position="145"/>
        <end position="165"/>
    </location>
</feature>
<dbReference type="InterPro" id="IPR020846">
    <property type="entry name" value="MFS_dom"/>
</dbReference>
<feature type="transmembrane region" description="Helical" evidence="6">
    <location>
        <begin position="110"/>
        <end position="133"/>
    </location>
</feature>
<keyword evidence="4 6" id="KW-1133">Transmembrane helix</keyword>
<feature type="transmembrane region" description="Helical" evidence="6">
    <location>
        <begin position="362"/>
        <end position="382"/>
    </location>
</feature>
<organism evidence="8 9">
    <name type="scientific">Prauserella flavalba</name>
    <dbReference type="NCBI Taxonomy" id="1477506"/>
    <lineage>
        <taxon>Bacteria</taxon>
        <taxon>Bacillati</taxon>
        <taxon>Actinomycetota</taxon>
        <taxon>Actinomycetes</taxon>
        <taxon>Pseudonocardiales</taxon>
        <taxon>Pseudonocardiaceae</taxon>
        <taxon>Prauserella</taxon>
    </lineage>
</organism>
<dbReference type="Gene3D" id="1.20.1250.20">
    <property type="entry name" value="MFS general substrate transporter like domains"/>
    <property type="match status" value="2"/>
</dbReference>
<evidence type="ECO:0000256" key="4">
    <source>
        <dbReference type="ARBA" id="ARBA00022989"/>
    </source>
</evidence>
<dbReference type="PANTHER" id="PTHR43791:SF30">
    <property type="entry name" value="INNER MEMBRANE TRANSPORT PROTEIN RHMT"/>
    <property type="match status" value="1"/>
</dbReference>
<dbReference type="InterPro" id="IPR011701">
    <property type="entry name" value="MFS"/>
</dbReference>
<dbReference type="EMBL" id="MASU01000013">
    <property type="protein sequence ID" value="PXY24014.1"/>
    <property type="molecule type" value="Genomic_DNA"/>
</dbReference>
<evidence type="ECO:0000256" key="3">
    <source>
        <dbReference type="ARBA" id="ARBA00022692"/>
    </source>
</evidence>
<evidence type="ECO:0000256" key="1">
    <source>
        <dbReference type="ARBA" id="ARBA00004651"/>
    </source>
</evidence>
<comment type="subcellular location">
    <subcellularLocation>
        <location evidence="1">Cell membrane</location>
        <topology evidence="1">Multi-pass membrane protein</topology>
    </subcellularLocation>
</comment>
<feature type="transmembrane region" description="Helical" evidence="6">
    <location>
        <begin position="245"/>
        <end position="266"/>
    </location>
</feature>
<dbReference type="InterPro" id="IPR036259">
    <property type="entry name" value="MFS_trans_sf"/>
</dbReference>
<feature type="transmembrane region" description="Helical" evidence="6">
    <location>
        <begin position="336"/>
        <end position="355"/>
    </location>
</feature>
<dbReference type="FunFam" id="1.20.1250.20:FF:000018">
    <property type="entry name" value="MFS transporter permease"/>
    <property type="match status" value="1"/>
</dbReference>
<evidence type="ECO:0000256" key="2">
    <source>
        <dbReference type="ARBA" id="ARBA00022448"/>
    </source>
</evidence>
<dbReference type="GO" id="GO:0005886">
    <property type="term" value="C:plasma membrane"/>
    <property type="evidence" value="ECO:0007669"/>
    <property type="project" value="UniProtKB-SubCell"/>
</dbReference>
<accession>A0A318LDE1</accession>
<feature type="transmembrane region" description="Helical" evidence="6">
    <location>
        <begin position="177"/>
        <end position="199"/>
    </location>
</feature>
<dbReference type="GO" id="GO:0022857">
    <property type="term" value="F:transmembrane transporter activity"/>
    <property type="evidence" value="ECO:0007669"/>
    <property type="project" value="InterPro"/>
</dbReference>
<evidence type="ECO:0000256" key="6">
    <source>
        <dbReference type="SAM" id="Phobius"/>
    </source>
</evidence>
<dbReference type="RefSeq" id="WP_245960042.1">
    <property type="nucleotide sequence ID" value="NZ_JBHVKT010000004.1"/>
</dbReference>
<evidence type="ECO:0000313" key="8">
    <source>
        <dbReference type="EMBL" id="PXY24014.1"/>
    </source>
</evidence>
<evidence type="ECO:0000256" key="5">
    <source>
        <dbReference type="ARBA" id="ARBA00023136"/>
    </source>
</evidence>
<gene>
    <name evidence="8" type="ORF">BA062_27520</name>
</gene>
<name>A0A318LDE1_9PSEU</name>
<dbReference type="Proteomes" id="UP000247892">
    <property type="component" value="Unassembled WGS sequence"/>
</dbReference>
<feature type="transmembrane region" description="Helical" evidence="6">
    <location>
        <begin position="278"/>
        <end position="301"/>
    </location>
</feature>
<comment type="caution">
    <text evidence="8">The sequence shown here is derived from an EMBL/GenBank/DDBJ whole genome shotgun (WGS) entry which is preliminary data.</text>
</comment>
<keyword evidence="5 6" id="KW-0472">Membrane</keyword>
<keyword evidence="3 6" id="KW-0812">Transmembrane</keyword>
<reference evidence="8 9" key="1">
    <citation type="submission" date="2016-07" db="EMBL/GenBank/DDBJ databases">
        <title>Draft genome sequence of Prauserella sp. YIM 121212, isolated from alkaline soil.</title>
        <authorList>
            <person name="Ruckert C."/>
            <person name="Albersmeier A."/>
            <person name="Jiang C.-L."/>
            <person name="Jiang Y."/>
            <person name="Kalinowski J."/>
            <person name="Schneider O."/>
            <person name="Winkler A."/>
            <person name="Zotchev S.B."/>
        </authorList>
    </citation>
    <scope>NUCLEOTIDE SEQUENCE [LARGE SCALE GENOMIC DNA]</scope>
    <source>
        <strain evidence="8 9">YIM 121212</strain>
    </source>
</reference>
<feature type="transmembrane region" description="Helical" evidence="6">
    <location>
        <begin position="20"/>
        <end position="41"/>
    </location>
</feature>